<dbReference type="EMBL" id="JBEWSZ010000001">
    <property type="protein sequence ID" value="MET2825828.1"/>
    <property type="molecule type" value="Genomic_DNA"/>
</dbReference>
<protein>
    <submittedName>
        <fullName evidence="2">Primase-helicase family protein</fullName>
    </submittedName>
</protein>
<dbReference type="Proteomes" id="UP001548832">
    <property type="component" value="Unassembled WGS sequence"/>
</dbReference>
<feature type="domain" description="NrS-1 polymerase-like helicase" evidence="1">
    <location>
        <begin position="228"/>
        <end position="340"/>
    </location>
</feature>
<evidence type="ECO:0000313" key="2">
    <source>
        <dbReference type="EMBL" id="MET2825828.1"/>
    </source>
</evidence>
<proteinExistence type="predicted"/>
<gene>
    <name evidence="2" type="ORF">ABVQ20_02440</name>
</gene>
<sequence length="503" mass="56582">MHGSKTPPETDDTAEVERKAYHEMLDREVDALSWLKGSEYDLTCKDVASRFDLNLKTLKAMVSKVQRKRSAEAKRANAATKEGGALTIDAFVAYMPMHNYIYLPNRDPWPAASVNARVPPIEVNGGTDISASEWLDQNRPIEQMTWMPGEPALIKDTLFVDGGRVHAKGATTLNLYRPPTVVGIPGDVEPWLKLGYSIYPDDFDHILLWLAHRVQQPAVKLNHAVLLGGSPGIGKDTLLVPVRHAVGPWNFADINPQNLLEKWNPYARSVILCISEVHDLGDTNRYAFYERSKRYIVDPPSVLRVEEKNLRQHYIQNLCGVIYTTNHKTDGLYLPSDDRRNYVAWSPLPENPRSVKYWNALNAWYECGGIENVVHYLRTLDISSFNSKAPPKKTEAFWEIVNASTNPDDTELAGALEELGEDAVTLTMLAGSSIGRSLGERANRARIPHRMQACKYVAVRSNAKDGYWVVHGVRQAVYAREALTIAERFNAAHELVRRKSKSK</sequence>
<organism evidence="2 3">
    <name type="scientific">Mesorhizobium shangrilense</name>
    <dbReference type="NCBI Taxonomy" id="460060"/>
    <lineage>
        <taxon>Bacteria</taxon>
        <taxon>Pseudomonadati</taxon>
        <taxon>Pseudomonadota</taxon>
        <taxon>Alphaproteobacteria</taxon>
        <taxon>Hyphomicrobiales</taxon>
        <taxon>Phyllobacteriaceae</taxon>
        <taxon>Mesorhizobium</taxon>
    </lineage>
</organism>
<accession>A0ABV2D731</accession>
<keyword evidence="3" id="KW-1185">Reference proteome</keyword>
<name>A0ABV2D731_9HYPH</name>
<evidence type="ECO:0000313" key="3">
    <source>
        <dbReference type="Proteomes" id="UP001548832"/>
    </source>
</evidence>
<reference evidence="2 3" key="1">
    <citation type="submission" date="2024-06" db="EMBL/GenBank/DDBJ databases">
        <authorList>
            <person name="Kim D.-U."/>
        </authorList>
    </citation>
    <scope>NUCLEOTIDE SEQUENCE [LARGE SCALE GENOMIC DNA]</scope>
    <source>
        <strain evidence="2 3">KACC15460</strain>
    </source>
</reference>
<dbReference type="RefSeq" id="WP_354457905.1">
    <property type="nucleotide sequence ID" value="NZ_JBEWSZ010000001.1"/>
</dbReference>
<dbReference type="InterPro" id="IPR045455">
    <property type="entry name" value="NrS-1_pol-like_helicase"/>
</dbReference>
<evidence type="ECO:0000259" key="1">
    <source>
        <dbReference type="Pfam" id="PF19263"/>
    </source>
</evidence>
<comment type="caution">
    <text evidence="2">The sequence shown here is derived from an EMBL/GenBank/DDBJ whole genome shotgun (WGS) entry which is preliminary data.</text>
</comment>
<dbReference type="Pfam" id="PF19263">
    <property type="entry name" value="DUF5906"/>
    <property type="match status" value="1"/>
</dbReference>